<sequence>MKKFNIDPDSKSNARVVISQSKKQSDLVYNIYHLFKEFAASHPREASSFLKETGNTRHYIWFQTRALPCFNELYAQFYKNKIKIIPLNVIELLTPISLAYWIMGRIK</sequence>
<dbReference type="InterPro" id="IPR027434">
    <property type="entry name" value="Homing_endonucl"/>
</dbReference>
<geneLocation type="mitochondrion" evidence="4"/>
<organism evidence="4">
    <name type="scientific">Cantharellus lutescens</name>
    <dbReference type="NCBI Taxonomy" id="104198"/>
    <lineage>
        <taxon>Eukaryota</taxon>
        <taxon>Fungi</taxon>
        <taxon>Dikarya</taxon>
        <taxon>Basidiomycota</taxon>
        <taxon>Agaricomycotina</taxon>
        <taxon>Agaricomycetes</taxon>
        <taxon>Cantharellales</taxon>
        <taxon>Hydnaceae</taxon>
        <taxon>Cantharellus</taxon>
    </lineage>
</organism>
<dbReference type="EMBL" id="MG602719">
    <property type="protein sequence ID" value="AWA82209.1"/>
    <property type="molecule type" value="Genomic_DNA"/>
</dbReference>
<keyword evidence="2" id="KW-0812">Transmembrane</keyword>
<protein>
    <recommendedName>
        <fullName evidence="3">Homing endonuclease LAGLIDADG domain-containing protein</fullName>
    </recommendedName>
</protein>
<dbReference type="Pfam" id="PF03161">
    <property type="entry name" value="LAGLIDADG_2"/>
    <property type="match status" value="1"/>
</dbReference>
<keyword evidence="4" id="KW-0496">Mitochondrion</keyword>
<proteinExistence type="predicted"/>
<dbReference type="InterPro" id="IPR004860">
    <property type="entry name" value="LAGLIDADG_dom"/>
</dbReference>
<evidence type="ECO:0000256" key="1">
    <source>
        <dbReference type="ARBA" id="ARBA00002670"/>
    </source>
</evidence>
<reference evidence="4" key="1">
    <citation type="journal article" date="2018" name="Int. J. Biol. Macromol.">
        <title>Characterization of the mitochondrial genomes of three species in the ectomycorrhizal genus Cantharellus and phylogeny of Agaricomycetes.</title>
        <authorList>
            <person name="Li Q."/>
            <person name="Liao M."/>
            <person name="Yang M."/>
            <person name="Xiong C."/>
            <person name="Jin X."/>
            <person name="Chen Z."/>
            <person name="Huang W."/>
        </authorList>
    </citation>
    <scope>NUCLEOTIDE SEQUENCE</scope>
    <source>
        <strain evidence="4">S144</strain>
    </source>
</reference>
<feature type="domain" description="Homing endonuclease LAGLIDADG" evidence="3">
    <location>
        <begin position="10"/>
        <end position="104"/>
    </location>
</feature>
<evidence type="ECO:0000256" key="2">
    <source>
        <dbReference type="SAM" id="Phobius"/>
    </source>
</evidence>
<comment type="function">
    <text evidence="1">Mitochondrial DNA endonuclease involved in intron homing.</text>
</comment>
<dbReference type="GO" id="GO:0004519">
    <property type="term" value="F:endonuclease activity"/>
    <property type="evidence" value="ECO:0007669"/>
    <property type="project" value="InterPro"/>
</dbReference>
<dbReference type="GeneID" id="36938724"/>
<keyword evidence="2" id="KW-1133">Transmembrane helix</keyword>
<keyword evidence="2" id="KW-0472">Membrane</keyword>
<dbReference type="RefSeq" id="YP_009486085.1">
    <property type="nucleotide sequence ID" value="NC_037757.1"/>
</dbReference>
<accession>A0A2S0S4D9</accession>
<feature type="transmembrane region" description="Helical" evidence="2">
    <location>
        <begin position="84"/>
        <end position="103"/>
    </location>
</feature>
<dbReference type="Gene3D" id="3.10.28.10">
    <property type="entry name" value="Homing endonucleases"/>
    <property type="match status" value="1"/>
</dbReference>
<dbReference type="SUPFAM" id="SSF55608">
    <property type="entry name" value="Homing endonucleases"/>
    <property type="match status" value="1"/>
</dbReference>
<evidence type="ECO:0000259" key="3">
    <source>
        <dbReference type="Pfam" id="PF03161"/>
    </source>
</evidence>
<gene>
    <name evidence="4" type="primary">orf107</name>
</gene>
<name>A0A2S0S4D9_9AGAM</name>
<dbReference type="AlphaFoldDB" id="A0A2S0S4D9"/>
<evidence type="ECO:0000313" key="4">
    <source>
        <dbReference type="EMBL" id="AWA82209.1"/>
    </source>
</evidence>